<accession>A0ABN8VGA6</accession>
<comment type="caution">
    <text evidence="1">The sequence shown here is derived from an EMBL/GenBank/DDBJ whole genome shotgun (WGS) entry which is preliminary data.</text>
</comment>
<name>A0ABN8VGA6_STRGL</name>
<keyword evidence="2" id="KW-1185">Reference proteome</keyword>
<dbReference type="EMBL" id="CAKXYP010000040">
    <property type="protein sequence ID" value="CAH9420303.1"/>
    <property type="molecule type" value="Genomic_DNA"/>
</dbReference>
<protein>
    <submittedName>
        <fullName evidence="1">Uncharacterized protein</fullName>
    </submittedName>
</protein>
<dbReference type="Proteomes" id="UP001154015">
    <property type="component" value="Unassembled WGS sequence"/>
</dbReference>
<proteinExistence type="predicted"/>
<organism evidence="1 2">
    <name type="scientific">Streptomyces globisporus</name>
    <dbReference type="NCBI Taxonomy" id="1908"/>
    <lineage>
        <taxon>Bacteria</taxon>
        <taxon>Bacillati</taxon>
        <taxon>Actinomycetota</taxon>
        <taxon>Actinomycetes</taxon>
        <taxon>Kitasatosporales</taxon>
        <taxon>Streptomycetaceae</taxon>
        <taxon>Streptomyces</taxon>
    </lineage>
</organism>
<reference evidence="1" key="1">
    <citation type="submission" date="2022-03" db="EMBL/GenBank/DDBJ databases">
        <authorList>
            <person name="Leyn A S."/>
        </authorList>
    </citation>
    <scope>NUCLEOTIDE SEQUENCE</scope>
    <source>
        <strain evidence="1">Streptomyces globisporus 4-3</strain>
    </source>
</reference>
<evidence type="ECO:0000313" key="2">
    <source>
        <dbReference type="Proteomes" id="UP001154015"/>
    </source>
</evidence>
<evidence type="ECO:0000313" key="1">
    <source>
        <dbReference type="EMBL" id="CAH9420303.1"/>
    </source>
</evidence>
<gene>
    <name evidence="1" type="ORF">SGL43_07361</name>
</gene>
<sequence length="32" mass="3486">MNRPMIFVAALAIMLVPVAALTKLRTGMLTQN</sequence>